<keyword evidence="1 5" id="KW-0474">Menaquinone biosynthesis</keyword>
<dbReference type="EC" id="6.2.1.26" evidence="5"/>
<dbReference type="SUPFAM" id="SSF56801">
    <property type="entry name" value="Acetyl-CoA synthetase-like"/>
    <property type="match status" value="1"/>
</dbReference>
<dbReference type="InterPro" id="IPR000873">
    <property type="entry name" value="AMP-dep_synth/lig_dom"/>
</dbReference>
<comment type="similarity">
    <text evidence="5">Belongs to the ATP-dependent AMP-binding enzyme family. MenE subfamily.</text>
</comment>
<dbReference type="OrthoDB" id="9762242at2"/>
<evidence type="ECO:0000256" key="5">
    <source>
        <dbReference type="HAMAP-Rule" id="MF_00731"/>
    </source>
</evidence>
<keyword evidence="2 5" id="KW-0436">Ligase</keyword>
<dbReference type="PANTHER" id="PTHR43201">
    <property type="entry name" value="ACYL-COA SYNTHETASE"/>
    <property type="match status" value="1"/>
</dbReference>
<dbReference type="RefSeq" id="WP_091774584.1">
    <property type="nucleotide sequence ID" value="NZ_FOES01000031.1"/>
</dbReference>
<dbReference type="Proteomes" id="UP000199427">
    <property type="component" value="Unassembled WGS sequence"/>
</dbReference>
<organism evidence="8 9">
    <name type="scientific">Piscibacillus halophilus</name>
    <dbReference type="NCBI Taxonomy" id="571933"/>
    <lineage>
        <taxon>Bacteria</taxon>
        <taxon>Bacillati</taxon>
        <taxon>Bacillota</taxon>
        <taxon>Bacilli</taxon>
        <taxon>Bacillales</taxon>
        <taxon>Bacillaceae</taxon>
        <taxon>Piscibacillus</taxon>
    </lineage>
</organism>
<evidence type="ECO:0000256" key="4">
    <source>
        <dbReference type="ARBA" id="ARBA00022840"/>
    </source>
</evidence>
<dbReference type="UniPathway" id="UPA00079"/>
<name>A0A1H9JJ06_9BACI</name>
<dbReference type="PROSITE" id="PS00455">
    <property type="entry name" value="AMP_BINDING"/>
    <property type="match status" value="1"/>
</dbReference>
<dbReference type="GO" id="GO:0031956">
    <property type="term" value="F:medium-chain fatty acid-CoA ligase activity"/>
    <property type="evidence" value="ECO:0007669"/>
    <property type="project" value="TreeGrafter"/>
</dbReference>
<comment type="catalytic activity">
    <reaction evidence="5">
        <text>2-succinylbenzoate + ATP + CoA = 2-succinylbenzoyl-CoA + AMP + diphosphate</text>
        <dbReference type="Rhea" id="RHEA:17009"/>
        <dbReference type="ChEBI" id="CHEBI:18325"/>
        <dbReference type="ChEBI" id="CHEBI:30616"/>
        <dbReference type="ChEBI" id="CHEBI:33019"/>
        <dbReference type="ChEBI" id="CHEBI:57287"/>
        <dbReference type="ChEBI" id="CHEBI:57364"/>
        <dbReference type="ChEBI" id="CHEBI:456215"/>
        <dbReference type="EC" id="6.2.1.26"/>
    </reaction>
</comment>
<evidence type="ECO:0000313" key="9">
    <source>
        <dbReference type="Proteomes" id="UP000199427"/>
    </source>
</evidence>
<accession>A0A1H9JJ06</accession>
<dbReference type="InterPro" id="IPR010192">
    <property type="entry name" value="MenE"/>
</dbReference>
<sequence length="492" mass="55043">MTMMPNWLDKRAYLTPNLEAIVLKNGESYTFKQLQNDSKAYATFLSQQGFKKGDHIAVLSSNCYEFAVVVHALHYIGAVAFLLNTRLTTGELVFQLEDGEVSGFIYHPTYENTAKELLNHHPFSIFSTNLKKPEEIIEFPSEINLEDVSHILYTSGTTGHPKGVQLTYGNHYWSATSSALNLGIDEKDRWLLSLPMFHVGGLSILYRSVIYGMPVHLHEKFDLEAIHHDIMEGGVTIVSVVTVMLEQLMERLGSDLYPDSFRCMLLGGGPAPKVLLEQCQQKQVPVYQSYGMTETASQFCTLDKGSMLSKIGSSGKPLFPGQLKIVENNQECSVNEVGEIEVKGPNVTKGYWKRPEANDKTFQDGWLKTGDLGYLDEDGFLYVVDRRKDLIISGGENVYPAEIESIFKGLEGIEDVGVVGVKDERWGEVPVAFVVKKNNAVTAETILHDASQYLAKYKVPKKVYFLEELPRNASRKLQRHKLLELLEGGGSS</sequence>
<dbReference type="STRING" id="571933.SAMN05216362_1318"/>
<comment type="function">
    <text evidence="5">Converts 2-succinylbenzoate (OSB) to 2-succinylbenzoyl-CoA (OSB-CoA).</text>
</comment>
<evidence type="ECO:0000256" key="1">
    <source>
        <dbReference type="ARBA" id="ARBA00022428"/>
    </source>
</evidence>
<dbReference type="UniPathway" id="UPA01057">
    <property type="reaction ID" value="UER00166"/>
</dbReference>
<keyword evidence="4 5" id="KW-0067">ATP-binding</keyword>
<proteinExistence type="inferred from homology"/>
<dbReference type="HAMAP" id="MF_00731">
    <property type="entry name" value="MenE"/>
    <property type="match status" value="1"/>
</dbReference>
<evidence type="ECO:0000259" key="7">
    <source>
        <dbReference type="Pfam" id="PF13193"/>
    </source>
</evidence>
<dbReference type="GO" id="GO:0006631">
    <property type="term" value="P:fatty acid metabolic process"/>
    <property type="evidence" value="ECO:0007669"/>
    <property type="project" value="TreeGrafter"/>
</dbReference>
<reference evidence="8 9" key="1">
    <citation type="submission" date="2016-10" db="EMBL/GenBank/DDBJ databases">
        <authorList>
            <person name="de Groot N.N."/>
        </authorList>
    </citation>
    <scope>NUCLEOTIDE SEQUENCE [LARGE SCALE GENOMIC DNA]</scope>
    <source>
        <strain evidence="8 9">DSM 21633</strain>
    </source>
</reference>
<dbReference type="GO" id="GO:0008756">
    <property type="term" value="F:o-succinylbenzoate-CoA ligase activity"/>
    <property type="evidence" value="ECO:0007669"/>
    <property type="project" value="UniProtKB-UniRule"/>
</dbReference>
<feature type="domain" description="AMP-dependent synthetase/ligase" evidence="6">
    <location>
        <begin position="9"/>
        <end position="352"/>
    </location>
</feature>
<feature type="domain" description="AMP-binding enzyme C-terminal" evidence="7">
    <location>
        <begin position="402"/>
        <end position="476"/>
    </location>
</feature>
<dbReference type="InterPro" id="IPR042099">
    <property type="entry name" value="ANL_N_sf"/>
</dbReference>
<gene>
    <name evidence="5" type="primary">menE</name>
    <name evidence="8" type="ORF">SAMN05216362_1318</name>
</gene>
<keyword evidence="9" id="KW-1185">Reference proteome</keyword>
<evidence type="ECO:0000256" key="2">
    <source>
        <dbReference type="ARBA" id="ARBA00022598"/>
    </source>
</evidence>
<dbReference type="GO" id="GO:0005524">
    <property type="term" value="F:ATP binding"/>
    <property type="evidence" value="ECO:0007669"/>
    <property type="project" value="UniProtKB-KW"/>
</dbReference>
<dbReference type="InterPro" id="IPR045851">
    <property type="entry name" value="AMP-bd_C_sf"/>
</dbReference>
<dbReference type="PANTHER" id="PTHR43201:SF5">
    <property type="entry name" value="MEDIUM-CHAIN ACYL-COA LIGASE ACSF2, MITOCHONDRIAL"/>
    <property type="match status" value="1"/>
</dbReference>
<dbReference type="Gene3D" id="3.40.50.12780">
    <property type="entry name" value="N-terminal domain of ligase-like"/>
    <property type="match status" value="1"/>
</dbReference>
<keyword evidence="3 5" id="KW-0547">Nucleotide-binding</keyword>
<dbReference type="Pfam" id="PF00501">
    <property type="entry name" value="AMP-binding"/>
    <property type="match status" value="1"/>
</dbReference>
<comment type="pathway">
    <text evidence="5">Quinol/quinone metabolism; menaquinone biosynthesis.</text>
</comment>
<dbReference type="EMBL" id="FOES01000031">
    <property type="protein sequence ID" value="SEQ86535.1"/>
    <property type="molecule type" value="Genomic_DNA"/>
</dbReference>
<protein>
    <recommendedName>
        <fullName evidence="5">2-succinylbenzoate--CoA ligase</fullName>
        <ecNumber evidence="5">6.2.1.26</ecNumber>
    </recommendedName>
    <alternativeName>
        <fullName evidence="5">o-succinylbenzoyl-CoA synthetase</fullName>
        <shortName evidence="5">OSB-CoA synthetase</shortName>
    </alternativeName>
</protein>
<evidence type="ECO:0000313" key="8">
    <source>
        <dbReference type="EMBL" id="SEQ86535.1"/>
    </source>
</evidence>
<dbReference type="CDD" id="cd05912">
    <property type="entry name" value="OSB_CoA_lg"/>
    <property type="match status" value="1"/>
</dbReference>
<dbReference type="Pfam" id="PF13193">
    <property type="entry name" value="AMP-binding_C"/>
    <property type="match status" value="1"/>
</dbReference>
<dbReference type="NCBIfam" id="TIGR01923">
    <property type="entry name" value="menE"/>
    <property type="match status" value="1"/>
</dbReference>
<dbReference type="AlphaFoldDB" id="A0A1H9JJ06"/>
<dbReference type="GO" id="GO:0009234">
    <property type="term" value="P:menaquinone biosynthetic process"/>
    <property type="evidence" value="ECO:0007669"/>
    <property type="project" value="UniProtKB-UniRule"/>
</dbReference>
<comment type="pathway">
    <text evidence="5">Quinol/quinone metabolism; 1,4-dihydroxy-2-naphthoate biosynthesis; 1,4-dihydroxy-2-naphthoate from chorismate: step 5/7.</text>
</comment>
<evidence type="ECO:0000259" key="6">
    <source>
        <dbReference type="Pfam" id="PF00501"/>
    </source>
</evidence>
<dbReference type="InterPro" id="IPR020845">
    <property type="entry name" value="AMP-binding_CS"/>
</dbReference>
<dbReference type="InterPro" id="IPR025110">
    <property type="entry name" value="AMP-bd_C"/>
</dbReference>
<dbReference type="Gene3D" id="3.30.300.30">
    <property type="match status" value="1"/>
</dbReference>
<dbReference type="NCBIfam" id="NF002966">
    <property type="entry name" value="PRK03640.1"/>
    <property type="match status" value="1"/>
</dbReference>
<evidence type="ECO:0000256" key="3">
    <source>
        <dbReference type="ARBA" id="ARBA00022741"/>
    </source>
</evidence>